<dbReference type="CDD" id="cd09294">
    <property type="entry name" value="SmpB"/>
    <property type="match status" value="1"/>
</dbReference>
<comment type="function">
    <text evidence="3">Required for rescue of stalled ribosomes mediated by trans-translation. Binds to transfer-messenger RNA (tmRNA), required for stable association of tmRNA with ribosomes. tmRNA and SmpB together mimic tRNA shape, replacing the anticodon stem-loop with SmpB. tmRNA is encoded by the ssrA gene; the 2 termini fold to resemble tRNA(Ala) and it encodes a 'tag peptide', a short internal open reading frame. During trans-translation Ala-aminoacylated tmRNA acts like a tRNA, entering the A-site of stalled ribosomes, displacing the stalled mRNA. The ribosome then switches to translate the ORF on the tmRNA; the nascent peptide is terminated with the 'tag peptide' encoded by the tmRNA and targeted for degradation. The ribosome is freed to recommence translation, which seems to be the essential function of trans-translation.</text>
</comment>
<evidence type="ECO:0000256" key="1">
    <source>
        <dbReference type="ARBA" id="ARBA00022490"/>
    </source>
</evidence>
<keyword evidence="2 3" id="KW-0694">RNA-binding</keyword>
<evidence type="ECO:0000313" key="4">
    <source>
        <dbReference type="EMBL" id="WGK68124.1"/>
    </source>
</evidence>
<dbReference type="Gene3D" id="2.40.280.10">
    <property type="match status" value="1"/>
</dbReference>
<dbReference type="PANTHER" id="PTHR30308:SF2">
    <property type="entry name" value="SSRA-BINDING PROTEIN"/>
    <property type="match status" value="1"/>
</dbReference>
<evidence type="ECO:0000256" key="3">
    <source>
        <dbReference type="HAMAP-Rule" id="MF_00023"/>
    </source>
</evidence>
<dbReference type="PANTHER" id="PTHR30308">
    <property type="entry name" value="TMRNA-BINDING COMPONENT OF TRANS-TRANSLATION TAGGING COMPLEX"/>
    <property type="match status" value="1"/>
</dbReference>
<dbReference type="InterPro" id="IPR023620">
    <property type="entry name" value="SmpB"/>
</dbReference>
<reference evidence="4 5" key="1">
    <citation type="submission" date="2023-04" db="EMBL/GenBank/DDBJ databases">
        <title>Spirochaete genome identified in red abalone sample constitutes a novel genus.</title>
        <authorList>
            <person name="Sharma S.P."/>
            <person name="Purcell C.M."/>
            <person name="Hyde J.R."/>
            <person name="Severin A.J."/>
        </authorList>
    </citation>
    <scope>NUCLEOTIDE SEQUENCE [LARGE SCALE GENOMIC DNA]</scope>
    <source>
        <strain evidence="4 5">SP-2023</strain>
    </source>
</reference>
<dbReference type="InterPro" id="IPR000037">
    <property type="entry name" value="SsrA-bd_prot"/>
</dbReference>
<keyword evidence="5" id="KW-1185">Reference proteome</keyword>
<comment type="subcellular location">
    <subcellularLocation>
        <location evidence="3">Cytoplasm</location>
    </subcellularLocation>
    <text evidence="3">The tmRNA-SmpB complex associates with stalled 70S ribosomes.</text>
</comment>
<protein>
    <recommendedName>
        <fullName evidence="3">SsrA-binding protein</fullName>
    </recommendedName>
    <alternativeName>
        <fullName evidence="3">Small protein B</fullName>
    </alternativeName>
</protein>
<dbReference type="PROSITE" id="PS01317">
    <property type="entry name" value="SSRP"/>
    <property type="match status" value="1"/>
</dbReference>
<dbReference type="InterPro" id="IPR020081">
    <property type="entry name" value="SsrA-bd_prot_CS"/>
</dbReference>
<proteinExistence type="inferred from homology"/>
<organism evidence="4 5">
    <name type="scientific">Candidatus Haliotispira prima</name>
    <dbReference type="NCBI Taxonomy" id="3034016"/>
    <lineage>
        <taxon>Bacteria</taxon>
        <taxon>Pseudomonadati</taxon>
        <taxon>Spirochaetota</taxon>
        <taxon>Spirochaetia</taxon>
        <taxon>Spirochaetales</taxon>
        <taxon>Spirochaetaceae</taxon>
        <taxon>Candidatus Haliotispira</taxon>
    </lineage>
</organism>
<dbReference type="HAMAP" id="MF_00023">
    <property type="entry name" value="SmpB"/>
    <property type="match status" value="1"/>
</dbReference>
<dbReference type="EMBL" id="CP123443">
    <property type="protein sequence ID" value="WGK68124.1"/>
    <property type="molecule type" value="Genomic_DNA"/>
</dbReference>
<dbReference type="SUPFAM" id="SSF74982">
    <property type="entry name" value="Small protein B (SmpB)"/>
    <property type="match status" value="1"/>
</dbReference>
<gene>
    <name evidence="3 4" type="primary">smpB</name>
    <name evidence="4" type="ORF">P0082_06465</name>
</gene>
<dbReference type="NCBIfam" id="NF003843">
    <property type="entry name" value="PRK05422.1"/>
    <property type="match status" value="1"/>
</dbReference>
<dbReference type="NCBIfam" id="TIGR00086">
    <property type="entry name" value="smpB"/>
    <property type="match status" value="1"/>
</dbReference>
<sequence>MAKKKISGVVADNRKARFEYSLEDALECGIELKGTEVKSLRAAQVAFRDSFCSIEKGELWLHNLHISPYPFATHFNHQPERKRKLLANRKQIDGLHRRVKEKGYSLIPVKVYFNGSLVKIEIALAKGKKLYDKRHSIRDRDIQRDEGRKVRMK</sequence>
<accession>A0ABY8MGY8</accession>
<evidence type="ECO:0000256" key="2">
    <source>
        <dbReference type="ARBA" id="ARBA00022884"/>
    </source>
</evidence>
<dbReference type="Pfam" id="PF01668">
    <property type="entry name" value="SmpB"/>
    <property type="match status" value="1"/>
</dbReference>
<keyword evidence="1 3" id="KW-0963">Cytoplasm</keyword>
<dbReference type="RefSeq" id="WP_326926290.1">
    <property type="nucleotide sequence ID" value="NZ_CP123443.1"/>
</dbReference>
<dbReference type="Proteomes" id="UP001228690">
    <property type="component" value="Chromosome"/>
</dbReference>
<comment type="similarity">
    <text evidence="3">Belongs to the SmpB family.</text>
</comment>
<evidence type="ECO:0000313" key="5">
    <source>
        <dbReference type="Proteomes" id="UP001228690"/>
    </source>
</evidence>
<name>A0ABY8MGY8_9SPIO</name>